<name>A0A1Q9F6Y7_SYMMI</name>
<protein>
    <submittedName>
        <fullName evidence="1">Uncharacterized protein</fullName>
    </submittedName>
</protein>
<evidence type="ECO:0000313" key="2">
    <source>
        <dbReference type="Proteomes" id="UP000186817"/>
    </source>
</evidence>
<keyword evidence="2" id="KW-1185">Reference proteome</keyword>
<sequence>MLLKLPPPVYKIELPQTLHKLLNPSRMYEKEGILSALVGAFQPPASEFDKPHYPPKQIFVSDKMAERPELISDNLLEKGGYFFMCGPAVATPSVQKALKAALVKHGQNAGSSSRDLLSFLGVVNIVKCMLAASNFVRTLSARTLSVPYFFGGLKGVGSCKAAKHAEKDMWPTPKTDAEAELWFKVV</sequence>
<comment type="caution">
    <text evidence="1">The sequence shown here is derived from an EMBL/GenBank/DDBJ whole genome shotgun (WGS) entry which is preliminary data.</text>
</comment>
<gene>
    <name evidence="1" type="ORF">AK812_SmicGene421</name>
</gene>
<dbReference type="Gene3D" id="3.40.50.80">
    <property type="entry name" value="Nucleotide-binding domain of ferredoxin-NADP reductase (FNR) module"/>
    <property type="match status" value="1"/>
</dbReference>
<accession>A0A1Q9F6Y7</accession>
<reference evidence="1 2" key="1">
    <citation type="submission" date="2016-02" db="EMBL/GenBank/DDBJ databases">
        <title>Genome analysis of coral dinoflagellate symbionts highlights evolutionary adaptations to a symbiotic lifestyle.</title>
        <authorList>
            <person name="Aranda M."/>
            <person name="Li Y."/>
            <person name="Liew Y.J."/>
            <person name="Baumgarten S."/>
            <person name="Simakov O."/>
            <person name="Wilson M."/>
            <person name="Piel J."/>
            <person name="Ashoor H."/>
            <person name="Bougouffa S."/>
            <person name="Bajic V.B."/>
            <person name="Ryu T."/>
            <person name="Ravasi T."/>
            <person name="Bayer T."/>
            <person name="Micklem G."/>
            <person name="Kim H."/>
            <person name="Bhak J."/>
            <person name="Lajeunesse T.C."/>
            <person name="Voolstra C.R."/>
        </authorList>
    </citation>
    <scope>NUCLEOTIDE SEQUENCE [LARGE SCALE GENOMIC DNA]</scope>
    <source>
        <strain evidence="1 2">CCMP2467</strain>
    </source>
</reference>
<dbReference type="EMBL" id="LSRX01000004">
    <property type="protein sequence ID" value="OLQ15392.1"/>
    <property type="molecule type" value="Genomic_DNA"/>
</dbReference>
<organism evidence="1 2">
    <name type="scientific">Symbiodinium microadriaticum</name>
    <name type="common">Dinoflagellate</name>
    <name type="synonym">Zooxanthella microadriatica</name>
    <dbReference type="NCBI Taxonomy" id="2951"/>
    <lineage>
        <taxon>Eukaryota</taxon>
        <taxon>Sar</taxon>
        <taxon>Alveolata</taxon>
        <taxon>Dinophyceae</taxon>
        <taxon>Suessiales</taxon>
        <taxon>Symbiodiniaceae</taxon>
        <taxon>Symbiodinium</taxon>
    </lineage>
</organism>
<dbReference type="AlphaFoldDB" id="A0A1Q9F6Y7"/>
<dbReference type="Proteomes" id="UP000186817">
    <property type="component" value="Unassembled WGS sequence"/>
</dbReference>
<dbReference type="SUPFAM" id="SSF52343">
    <property type="entry name" value="Ferredoxin reductase-like, C-terminal NADP-linked domain"/>
    <property type="match status" value="1"/>
</dbReference>
<evidence type="ECO:0000313" key="1">
    <source>
        <dbReference type="EMBL" id="OLQ15392.1"/>
    </source>
</evidence>
<proteinExistence type="predicted"/>
<dbReference type="InterPro" id="IPR039261">
    <property type="entry name" value="FNR_nucleotide-bd"/>
</dbReference>
<dbReference type="OrthoDB" id="1856718at2759"/>